<reference evidence="2 3" key="1">
    <citation type="submission" date="2013-05" db="EMBL/GenBank/DDBJ databases">
        <title>Drechslerella stenobrocha genome reveals carnivorous origination and mechanical trapping mechanism of predatory fungi.</title>
        <authorList>
            <person name="Liu X."/>
            <person name="Zhang W."/>
            <person name="Liu K."/>
        </authorList>
    </citation>
    <scope>NUCLEOTIDE SEQUENCE [LARGE SCALE GENOMIC DNA]</scope>
    <source>
        <strain evidence="2 3">248</strain>
    </source>
</reference>
<proteinExistence type="predicted"/>
<evidence type="ECO:0000256" key="1">
    <source>
        <dbReference type="SAM" id="Phobius"/>
    </source>
</evidence>
<gene>
    <name evidence="2" type="ORF">DRE_04323</name>
</gene>
<keyword evidence="1" id="KW-1133">Transmembrane helix</keyword>
<keyword evidence="3" id="KW-1185">Reference proteome</keyword>
<organism evidence="2 3">
    <name type="scientific">Drechslerella stenobrocha 248</name>
    <dbReference type="NCBI Taxonomy" id="1043628"/>
    <lineage>
        <taxon>Eukaryota</taxon>
        <taxon>Fungi</taxon>
        <taxon>Dikarya</taxon>
        <taxon>Ascomycota</taxon>
        <taxon>Pezizomycotina</taxon>
        <taxon>Orbiliomycetes</taxon>
        <taxon>Orbiliales</taxon>
        <taxon>Orbiliaceae</taxon>
        <taxon>Drechslerella</taxon>
    </lineage>
</organism>
<keyword evidence="1" id="KW-0812">Transmembrane</keyword>
<dbReference type="Proteomes" id="UP000024837">
    <property type="component" value="Unassembled WGS sequence"/>
</dbReference>
<dbReference type="PANTHER" id="PTHR33973">
    <property type="entry name" value="OS07G0153300 PROTEIN"/>
    <property type="match status" value="1"/>
</dbReference>
<feature type="transmembrane region" description="Helical" evidence="1">
    <location>
        <begin position="21"/>
        <end position="45"/>
    </location>
</feature>
<dbReference type="Pfam" id="PF07103">
    <property type="entry name" value="DUF1365"/>
    <property type="match status" value="1"/>
</dbReference>
<keyword evidence="1" id="KW-0472">Membrane</keyword>
<dbReference type="InterPro" id="IPR010775">
    <property type="entry name" value="DUF1365"/>
</dbReference>
<sequence length="618" mass="70069">MCVQTITHSALASVNRILKCLVGLAMWSALLGALAVGVAQTTFISSASARLFSFGNAELEVLLKGIAAEWLSLGMMIGLITCAVLLKWLEVVVNWAATDVFQLKEELSRASESSMSPIFFLSDTGHLRLSPNKFYFHYPILYVGFSAKFTGSIGSFFSVKPSADEVESDPRRWWFTFFSVDPANFMSKRHGFEEKVRRFLRLQGVDDAGYPHIYVVTAPSFIRWAFNPVTYYYVYDEAFELAYTILEVSSTFHESHAYLLPRSGPGVVSTRDNYLYSCRFEKNFHISPFNKRAGAYKVDIVDPVQERRFDIKVTLLNEEGKRRMVVHTRSMEEPLEMLDAKWKDVIRMVLGWALCGFMVVLRTLWQCGRIFRMSNTEINERPEPLTTSKARAPSGAELKSQRVFLQYLQKCIDAYSVPVRVKIRLPRADIGDLPPSYDLVQRADGTAVDVDIAFLDVDIDVRSHAFWYNILSRTSFLELHESELALQPAMRSVNVSDWELLIDILNTQPELSGKNATSELSGLCSAWTKAVFSFHSLLFRRLHGGALEASPIYLYYKQRIPTDFVPPSSLGHFPVQDFAAYCSTIAAVVIVMLKAASFRLVLRIVKCLGWNLEWLPKQ</sequence>
<dbReference type="OrthoDB" id="3340520at2759"/>
<protein>
    <submittedName>
        <fullName evidence="2">Uncharacterized protein</fullName>
    </submittedName>
</protein>
<accession>W7IBA4</accession>
<dbReference type="PANTHER" id="PTHR33973:SF4">
    <property type="entry name" value="OS07G0153300 PROTEIN"/>
    <property type="match status" value="1"/>
</dbReference>
<feature type="transmembrane region" description="Helical" evidence="1">
    <location>
        <begin position="65"/>
        <end position="86"/>
    </location>
</feature>
<dbReference type="HOGENOM" id="CLU_442124_0_0_1"/>
<name>W7IBA4_9PEZI</name>
<dbReference type="AlphaFoldDB" id="W7IBA4"/>
<evidence type="ECO:0000313" key="3">
    <source>
        <dbReference type="Proteomes" id="UP000024837"/>
    </source>
</evidence>
<feature type="transmembrane region" description="Helical" evidence="1">
    <location>
        <begin position="345"/>
        <end position="365"/>
    </location>
</feature>
<evidence type="ECO:0000313" key="2">
    <source>
        <dbReference type="EMBL" id="EWC46380.1"/>
    </source>
</evidence>
<dbReference type="EMBL" id="KI966418">
    <property type="protein sequence ID" value="EWC46380.1"/>
    <property type="molecule type" value="Genomic_DNA"/>
</dbReference>